<dbReference type="InterPro" id="IPR002053">
    <property type="entry name" value="Glyco_hydro_25"/>
</dbReference>
<dbReference type="InterPro" id="IPR017853">
    <property type="entry name" value="GH"/>
</dbReference>
<dbReference type="SUPFAM" id="SSF51445">
    <property type="entry name" value="(Trans)glycosidases"/>
    <property type="match status" value="1"/>
</dbReference>
<keyword evidence="4" id="KW-1133">Transmembrane helix</keyword>
<keyword evidence="3" id="KW-0326">Glycosidase</keyword>
<comment type="similarity">
    <text evidence="1">Belongs to the glycosyl hydrolase 25 family.</text>
</comment>
<dbReference type="SMART" id="SM00641">
    <property type="entry name" value="Glyco_25"/>
    <property type="match status" value="1"/>
</dbReference>
<organism evidence="5 6">
    <name type="scientific">Aquirufa echingensis</name>
    <dbReference type="NCBI Taxonomy" id="3096516"/>
    <lineage>
        <taxon>Bacteria</taxon>
        <taxon>Pseudomonadati</taxon>
        <taxon>Bacteroidota</taxon>
        <taxon>Cytophagia</taxon>
        <taxon>Cytophagales</taxon>
        <taxon>Flectobacillaceae</taxon>
        <taxon>Aquirufa</taxon>
    </lineage>
</organism>
<sequence length="247" mass="29139">MTKTVLFLFFLFIGLLGALVFYFRPSVKRHVKPGDPWELAKSYEVRGLDLSHWNGRVIYDGLDSLDFVFLKVSEGDDRVDDTFEQHYEAFLERDIPVGAYHFFRFDVEGKEQAQHFLKQLDGRHLQLPLVIDVEQHGNISVAQEKVKNRLRAFMKELKKHTKHQPIIYTNGDGYRDFIEEDFGNHTLWLSSTNAWRPTMMDCTFWQFNIDADLMAITHRADLNVFRGSREEWDEYLAEHKPYVISMN</sequence>
<protein>
    <submittedName>
        <fullName evidence="5">GH25 family lysozyme</fullName>
    </submittedName>
</protein>
<dbReference type="Gene3D" id="3.20.20.80">
    <property type="entry name" value="Glycosidases"/>
    <property type="match status" value="1"/>
</dbReference>
<evidence type="ECO:0000256" key="1">
    <source>
        <dbReference type="ARBA" id="ARBA00010646"/>
    </source>
</evidence>
<dbReference type="Pfam" id="PF01183">
    <property type="entry name" value="Glyco_hydro_25"/>
    <property type="match status" value="1"/>
</dbReference>
<dbReference type="Proteomes" id="UP001598114">
    <property type="component" value="Unassembled WGS sequence"/>
</dbReference>
<dbReference type="RefSeq" id="WP_377975605.1">
    <property type="nucleotide sequence ID" value="NZ_JBBKYA010000002.1"/>
</dbReference>
<accession>A0ABW6CXC1</accession>
<dbReference type="PROSITE" id="PS51904">
    <property type="entry name" value="GLYCOSYL_HYDROL_F25_2"/>
    <property type="match status" value="1"/>
</dbReference>
<evidence type="ECO:0000313" key="5">
    <source>
        <dbReference type="EMBL" id="MFD3275563.1"/>
    </source>
</evidence>
<proteinExistence type="inferred from homology"/>
<dbReference type="PANTHER" id="PTHR34135">
    <property type="entry name" value="LYSOZYME"/>
    <property type="match status" value="1"/>
</dbReference>
<dbReference type="PANTHER" id="PTHR34135:SF2">
    <property type="entry name" value="LYSOZYME"/>
    <property type="match status" value="1"/>
</dbReference>
<evidence type="ECO:0000313" key="6">
    <source>
        <dbReference type="Proteomes" id="UP001598114"/>
    </source>
</evidence>
<keyword evidence="4" id="KW-0812">Transmembrane</keyword>
<name>A0ABW6CXC1_9BACT</name>
<dbReference type="InterPro" id="IPR018077">
    <property type="entry name" value="Glyco_hydro_fam25_subgr"/>
</dbReference>
<comment type="caution">
    <text evidence="5">The sequence shown here is derived from an EMBL/GenBank/DDBJ whole genome shotgun (WGS) entry which is preliminary data.</text>
</comment>
<reference evidence="5 6" key="1">
    <citation type="submission" date="2024-03" db="EMBL/GenBank/DDBJ databases">
        <title>Aquirufa genome sequencing.</title>
        <authorList>
            <person name="Pitt A."/>
            <person name="Hahn M.W."/>
        </authorList>
    </citation>
    <scope>NUCLEOTIDE SEQUENCE [LARGE SCALE GENOMIC DNA]</scope>
    <source>
        <strain evidence="5 6">PLAD-142S6K</strain>
    </source>
</reference>
<keyword evidence="6" id="KW-1185">Reference proteome</keyword>
<feature type="transmembrane region" description="Helical" evidence="4">
    <location>
        <begin position="6"/>
        <end position="23"/>
    </location>
</feature>
<evidence type="ECO:0000256" key="2">
    <source>
        <dbReference type="ARBA" id="ARBA00022801"/>
    </source>
</evidence>
<dbReference type="EMBL" id="JBBKYA010000002">
    <property type="protein sequence ID" value="MFD3275563.1"/>
    <property type="molecule type" value="Genomic_DNA"/>
</dbReference>
<evidence type="ECO:0000256" key="3">
    <source>
        <dbReference type="ARBA" id="ARBA00023295"/>
    </source>
</evidence>
<gene>
    <name evidence="5" type="ORF">SKC38_04890</name>
</gene>
<keyword evidence="4" id="KW-0472">Membrane</keyword>
<evidence type="ECO:0000256" key="4">
    <source>
        <dbReference type="SAM" id="Phobius"/>
    </source>
</evidence>
<keyword evidence="2" id="KW-0378">Hydrolase</keyword>